<reference evidence="1 2" key="1">
    <citation type="submission" date="2012-10" db="EMBL/GenBank/DDBJ databases">
        <authorList>
            <person name="Genoscope - CEA"/>
        </authorList>
    </citation>
    <scope>NUCLEOTIDE SEQUENCE [LARGE SCALE GENOMIC DNA]</scope>
    <source>
        <strain evidence="2">AM13 / DSM 14728</strain>
    </source>
</reference>
<dbReference type="HOGENOM" id="CLU_169525_0_0_7"/>
<organism evidence="1 2">
    <name type="scientific">Maridesulfovibrio hydrothermalis AM13 = DSM 14728</name>
    <dbReference type="NCBI Taxonomy" id="1121451"/>
    <lineage>
        <taxon>Bacteria</taxon>
        <taxon>Pseudomonadati</taxon>
        <taxon>Thermodesulfobacteriota</taxon>
        <taxon>Desulfovibrionia</taxon>
        <taxon>Desulfovibrionales</taxon>
        <taxon>Desulfovibrionaceae</taxon>
        <taxon>Maridesulfovibrio</taxon>
    </lineage>
</organism>
<dbReference type="RefSeq" id="WP_015334771.1">
    <property type="nucleotide sequence ID" value="NC_020055.1"/>
</dbReference>
<proteinExistence type="predicted"/>
<accession>L0R9A1</accession>
<dbReference type="STRING" id="1121451.DESAM_10180"/>
<gene>
    <name evidence="1" type="ORF">DESAM_10180</name>
</gene>
<dbReference type="EMBL" id="FO203522">
    <property type="protein sequence ID" value="CCO22161.1"/>
    <property type="molecule type" value="Genomic_DNA"/>
</dbReference>
<name>L0R9A1_9BACT</name>
<dbReference type="OrthoDB" id="5471998at2"/>
<dbReference type="PATRIC" id="fig|1121451.3.peg.168"/>
<evidence type="ECO:0000313" key="1">
    <source>
        <dbReference type="EMBL" id="CCO22161.1"/>
    </source>
</evidence>
<keyword evidence="2" id="KW-1185">Reference proteome</keyword>
<dbReference type="AlphaFoldDB" id="L0R9A1"/>
<sequence length="117" mass="13427">MGNVLQIRVMAQTYDESEVEKKWPFLVKTAWEEPQTKGRAHGVLELAADLKDRLELGMIPDEKAEAMSESIRKVYELKLRLETALGDWKASEANTISYDLEEELSVAEKIAAQRKYR</sequence>
<dbReference type="KEGG" id="dhy:DESAM_10180"/>
<dbReference type="eggNOG" id="ENOG502ZGVQ">
    <property type="taxonomic scope" value="Bacteria"/>
</dbReference>
<evidence type="ECO:0000313" key="2">
    <source>
        <dbReference type="Proteomes" id="UP000010808"/>
    </source>
</evidence>
<protein>
    <submittedName>
        <fullName evidence="1">Uncharacterized protein</fullName>
    </submittedName>
</protein>
<dbReference type="Proteomes" id="UP000010808">
    <property type="component" value="Chromosome"/>
</dbReference>